<name>B0D727_LACBS</name>
<keyword evidence="2" id="KW-1185">Reference proteome</keyword>
<dbReference type="EMBL" id="DS547099">
    <property type="protein sequence ID" value="EDR09577.1"/>
    <property type="molecule type" value="Genomic_DNA"/>
</dbReference>
<organism evidence="2">
    <name type="scientific">Laccaria bicolor (strain S238N-H82 / ATCC MYA-4686)</name>
    <name type="common">Bicoloured deceiver</name>
    <name type="synonym">Laccaria laccata var. bicolor</name>
    <dbReference type="NCBI Taxonomy" id="486041"/>
    <lineage>
        <taxon>Eukaryota</taxon>
        <taxon>Fungi</taxon>
        <taxon>Dikarya</taxon>
        <taxon>Basidiomycota</taxon>
        <taxon>Agaricomycotina</taxon>
        <taxon>Agaricomycetes</taxon>
        <taxon>Agaricomycetidae</taxon>
        <taxon>Agaricales</taxon>
        <taxon>Agaricineae</taxon>
        <taxon>Hydnangiaceae</taxon>
        <taxon>Laccaria</taxon>
    </lineage>
</organism>
<proteinExistence type="predicted"/>
<sequence>MAFVYVNCYHCPGLCPHRQSDPPATPIHQSTEPMAPYSLFHHPNPLLDHRQDMTSTANSGAWSYHPSAINHYSMQLYSQPKAQSRRGLIEIDPFRVDPMALSAAGLLALPPNFPPHADSIRAEIFSQKKKSHHTDPITVLDFFRQKVISAHGGNMEQAPTTFSYARATNFTHLIPTHFGVSAPRIQTQAAKVAHLVREYRLRQCWGDQQPPGQQETWKHGHCAENQSLPSVVARCEELGLENVRKFHWVLFDGFTSSRSPIVINTSATPILHLIFFYNVRSGSGQSPIGKTVGPSLGVFGVDAKTPKMQRHQRCKDTKDAKT</sequence>
<dbReference type="AlphaFoldDB" id="B0D727"/>
<reference evidence="1 2" key="1">
    <citation type="journal article" date="2008" name="Nature">
        <title>The genome of Laccaria bicolor provides insights into mycorrhizal symbiosis.</title>
        <authorList>
            <person name="Martin F."/>
            <person name="Aerts A."/>
            <person name="Ahren D."/>
            <person name="Brun A."/>
            <person name="Danchin E.G.J."/>
            <person name="Duchaussoy F."/>
            <person name="Gibon J."/>
            <person name="Kohler A."/>
            <person name="Lindquist E."/>
            <person name="Pereda V."/>
            <person name="Salamov A."/>
            <person name="Shapiro H.J."/>
            <person name="Wuyts J."/>
            <person name="Blaudez D."/>
            <person name="Buee M."/>
            <person name="Brokstein P."/>
            <person name="Canbaeck B."/>
            <person name="Cohen D."/>
            <person name="Courty P.E."/>
            <person name="Coutinho P.M."/>
            <person name="Delaruelle C."/>
            <person name="Detter J.C."/>
            <person name="Deveau A."/>
            <person name="DiFazio S."/>
            <person name="Duplessis S."/>
            <person name="Fraissinet-Tachet L."/>
            <person name="Lucic E."/>
            <person name="Frey-Klett P."/>
            <person name="Fourrey C."/>
            <person name="Feussner I."/>
            <person name="Gay G."/>
            <person name="Grimwood J."/>
            <person name="Hoegger P.J."/>
            <person name="Jain P."/>
            <person name="Kilaru S."/>
            <person name="Labbe J."/>
            <person name="Lin Y.C."/>
            <person name="Legue V."/>
            <person name="Le Tacon F."/>
            <person name="Marmeisse R."/>
            <person name="Melayah D."/>
            <person name="Montanini B."/>
            <person name="Muratet M."/>
            <person name="Nehls U."/>
            <person name="Niculita-Hirzel H."/>
            <person name="Oudot-Le Secq M.P."/>
            <person name="Peter M."/>
            <person name="Quesneville H."/>
            <person name="Rajashekar B."/>
            <person name="Reich M."/>
            <person name="Rouhier N."/>
            <person name="Schmutz J."/>
            <person name="Yin T."/>
            <person name="Chalot M."/>
            <person name="Henrissat B."/>
            <person name="Kuees U."/>
            <person name="Lucas S."/>
            <person name="Van de Peer Y."/>
            <person name="Podila G.K."/>
            <person name="Polle A."/>
            <person name="Pukkila P.J."/>
            <person name="Richardson P.M."/>
            <person name="Rouze P."/>
            <person name="Sanders I.R."/>
            <person name="Stajich J.E."/>
            <person name="Tunlid A."/>
            <person name="Tuskan G."/>
            <person name="Grigoriev I.V."/>
        </authorList>
    </citation>
    <scope>NUCLEOTIDE SEQUENCE [LARGE SCALE GENOMIC DNA]</scope>
    <source>
        <strain evidence="2">S238N-H82 / ATCC MYA-4686</strain>
    </source>
</reference>
<dbReference type="Proteomes" id="UP000001194">
    <property type="component" value="Unassembled WGS sequence"/>
</dbReference>
<dbReference type="KEGG" id="lbc:LACBIDRAFT_326027"/>
<gene>
    <name evidence="1" type="ORF">LACBIDRAFT_326027</name>
</gene>
<protein>
    <submittedName>
        <fullName evidence="1">Predicted protein</fullName>
    </submittedName>
</protein>
<evidence type="ECO:0000313" key="2">
    <source>
        <dbReference type="Proteomes" id="UP000001194"/>
    </source>
</evidence>
<dbReference type="OrthoDB" id="3056984at2759"/>
<accession>B0D727</accession>
<dbReference type="GeneID" id="6075633"/>
<dbReference type="HOGENOM" id="CLU_863479_0_0_1"/>
<evidence type="ECO:0000313" key="1">
    <source>
        <dbReference type="EMBL" id="EDR09577.1"/>
    </source>
</evidence>
<dbReference type="InParanoid" id="B0D727"/>
<dbReference type="RefSeq" id="XP_001879926.1">
    <property type="nucleotide sequence ID" value="XM_001879891.1"/>
</dbReference>